<dbReference type="PANTHER" id="PTHR37313:SF2">
    <property type="entry name" value="UPF0749 PROTEIN YLXX"/>
    <property type="match status" value="1"/>
</dbReference>
<protein>
    <submittedName>
        <fullName evidence="3">DUF881 domain-containing protein</fullName>
    </submittedName>
</protein>
<accession>A0A516KFD0</accession>
<gene>
    <name evidence="3" type="ORF">FN924_07890</name>
</gene>
<dbReference type="OrthoDB" id="9776196at2"/>
<evidence type="ECO:0000256" key="1">
    <source>
        <dbReference type="ARBA" id="ARBA00009108"/>
    </source>
</evidence>
<dbReference type="KEGG" id="aqt:FN924_07890"/>
<dbReference type="EMBL" id="CP041666">
    <property type="protein sequence ID" value="QDP40093.1"/>
    <property type="molecule type" value="Genomic_DNA"/>
</dbReference>
<dbReference type="Gene3D" id="3.30.70.1880">
    <property type="entry name" value="Protein of unknown function DUF881"/>
    <property type="match status" value="1"/>
</dbReference>
<feature type="coiled-coil region" evidence="2">
    <location>
        <begin position="48"/>
        <end position="93"/>
    </location>
</feature>
<dbReference type="PANTHER" id="PTHR37313">
    <property type="entry name" value="UPF0749 PROTEIN RV1825"/>
    <property type="match status" value="1"/>
</dbReference>
<dbReference type="AlphaFoldDB" id="A0A516KFD0"/>
<organism evidence="3 4">
    <name type="scientific">Radiobacillus deserti</name>
    <dbReference type="NCBI Taxonomy" id="2594883"/>
    <lineage>
        <taxon>Bacteria</taxon>
        <taxon>Bacillati</taxon>
        <taxon>Bacillota</taxon>
        <taxon>Bacilli</taxon>
        <taxon>Bacillales</taxon>
        <taxon>Bacillaceae</taxon>
        <taxon>Radiobacillus</taxon>
    </lineage>
</organism>
<name>A0A516KFD0_9BACI</name>
<comment type="similarity">
    <text evidence="1">Belongs to the UPF0749 family.</text>
</comment>
<dbReference type="InterPro" id="IPR010273">
    <property type="entry name" value="DUF881"/>
</dbReference>
<evidence type="ECO:0000313" key="3">
    <source>
        <dbReference type="EMBL" id="QDP40093.1"/>
    </source>
</evidence>
<dbReference type="Proteomes" id="UP000315215">
    <property type="component" value="Chromosome"/>
</dbReference>
<dbReference type="RefSeq" id="WP_143893332.1">
    <property type="nucleotide sequence ID" value="NZ_CP041666.1"/>
</dbReference>
<keyword evidence="4" id="KW-1185">Reference proteome</keyword>
<keyword evidence="2" id="KW-0175">Coiled coil</keyword>
<dbReference type="Pfam" id="PF05949">
    <property type="entry name" value="DUF881"/>
    <property type="match status" value="1"/>
</dbReference>
<sequence>MKLKGRHVVLSLVFLVLGFLLAFSYQQTQKDSEIIQLSDQEWEKDFYYLQQLNNLEDKNNQLRNELEEKRQSIQELEANLANQEEEIADYVSRKNELQMFTGELPIKGQGIQVTLKDSEYIPDEENANKYMVHERHIHQVVNELYSAGAEAISINGHRLYRNSHISCVGPVISVDGTPYPAPFTIEAIGDAEVLKSSITLTNGVVDLLVSDNIEVEVEPLETIEMRARTVGEG</sequence>
<evidence type="ECO:0000313" key="4">
    <source>
        <dbReference type="Proteomes" id="UP000315215"/>
    </source>
</evidence>
<reference evidence="3 4" key="1">
    <citation type="submission" date="2019-07" db="EMBL/GenBank/DDBJ databases">
        <authorList>
            <person name="Li J."/>
        </authorList>
    </citation>
    <scope>NUCLEOTIDE SEQUENCE [LARGE SCALE GENOMIC DNA]</scope>
    <source>
        <strain evidence="3 4">TKL69</strain>
    </source>
</reference>
<proteinExistence type="inferred from homology"/>
<evidence type="ECO:0000256" key="2">
    <source>
        <dbReference type="SAM" id="Coils"/>
    </source>
</evidence>